<accession>A0A9K3LP10</accession>
<keyword evidence="5" id="KW-1185">Reference proteome</keyword>
<evidence type="ECO:0000256" key="2">
    <source>
        <dbReference type="SAM" id="Phobius"/>
    </source>
</evidence>
<dbReference type="Pfam" id="PF00650">
    <property type="entry name" value="CRAL_TRIO"/>
    <property type="match status" value="1"/>
</dbReference>
<dbReference type="PANTHER" id="PTHR46277">
    <property type="entry name" value="OS03G0850700 PROTEIN"/>
    <property type="match status" value="1"/>
</dbReference>
<dbReference type="EMBL" id="JAGRRH010000009">
    <property type="protein sequence ID" value="KAG7365274.1"/>
    <property type="molecule type" value="Genomic_DNA"/>
</dbReference>
<evidence type="ECO:0000313" key="5">
    <source>
        <dbReference type="Proteomes" id="UP000693970"/>
    </source>
</evidence>
<dbReference type="InterPro" id="IPR001251">
    <property type="entry name" value="CRAL-TRIO_dom"/>
</dbReference>
<proteinExistence type="predicted"/>
<sequence>MATTTTVATTIPNLLHGFWSFAVTKSLESFNSLSNESVKMHSHALALFLVYLLVHVFLVLGDKSASADIKGKSSSSSLALRLKKNSRLIELPAPTSTSRGFPTSTVNQASTNDELDDSDDDNSTLTEPSMGDLELDLEKQCPRSTPAERRRFLVACNGRLEPAATRLQQYLEWHQKYQILQSTCPRIRPTRDRDYDVWVESCLVAMKACGEVENIVLPRVIRSYQRIQSYKEGEAAAPKARDCHVMTDEEGHRIFHIIPAMMDDKLAKQSTYTLAVALYLDRQVDRHSMDTVTICMDVRAGRGWPNTHAVKLVPFMKSSLKLLLPLFPERLHKCVVYPLPSAFYFLWTMISKCMDAVTAAKICVVSGKCFIEAAPPIDKLIAQLGEEPALLLEPARVSMFKA</sequence>
<evidence type="ECO:0000256" key="1">
    <source>
        <dbReference type="SAM" id="MobiDB-lite"/>
    </source>
</evidence>
<reference evidence="4" key="2">
    <citation type="submission" date="2021-04" db="EMBL/GenBank/DDBJ databases">
        <authorList>
            <person name="Podell S."/>
        </authorList>
    </citation>
    <scope>NUCLEOTIDE SEQUENCE</scope>
    <source>
        <strain evidence="4">Hildebrandi</strain>
    </source>
</reference>
<reference evidence="4" key="1">
    <citation type="journal article" date="2021" name="Sci. Rep.">
        <title>Diploid genomic architecture of Nitzschia inconspicua, an elite biomass production diatom.</title>
        <authorList>
            <person name="Oliver A."/>
            <person name="Podell S."/>
            <person name="Pinowska A."/>
            <person name="Traller J.C."/>
            <person name="Smith S.R."/>
            <person name="McClure R."/>
            <person name="Beliaev A."/>
            <person name="Bohutskyi P."/>
            <person name="Hill E.A."/>
            <person name="Rabines A."/>
            <person name="Zheng H."/>
            <person name="Allen L.Z."/>
            <person name="Kuo A."/>
            <person name="Grigoriev I.V."/>
            <person name="Allen A.E."/>
            <person name="Hazlebeck D."/>
            <person name="Allen E.E."/>
        </authorList>
    </citation>
    <scope>NUCLEOTIDE SEQUENCE</scope>
    <source>
        <strain evidence="4">Hildebrandi</strain>
    </source>
</reference>
<dbReference type="OrthoDB" id="412090at2759"/>
<evidence type="ECO:0000313" key="4">
    <source>
        <dbReference type="EMBL" id="KAG7365274.1"/>
    </source>
</evidence>
<feature type="domain" description="CRAL-TRIO" evidence="3">
    <location>
        <begin position="231"/>
        <end position="399"/>
    </location>
</feature>
<feature type="region of interest" description="Disordered" evidence="1">
    <location>
        <begin position="93"/>
        <end position="142"/>
    </location>
</feature>
<keyword evidence="2" id="KW-0812">Transmembrane</keyword>
<feature type="compositionally biased region" description="Polar residues" evidence="1">
    <location>
        <begin position="94"/>
        <end position="109"/>
    </location>
</feature>
<keyword evidence="2" id="KW-0472">Membrane</keyword>
<keyword evidence="2" id="KW-1133">Transmembrane helix</keyword>
<protein>
    <submittedName>
        <fullName evidence="4">CRAL/TRIO domain containing protein</fullName>
    </submittedName>
</protein>
<dbReference type="AlphaFoldDB" id="A0A9K3LP10"/>
<dbReference type="PANTHER" id="PTHR46277:SF3">
    <property type="entry name" value="BINDING PROTEIN, PUTATIVE-RELATED"/>
    <property type="match status" value="1"/>
</dbReference>
<evidence type="ECO:0000259" key="3">
    <source>
        <dbReference type="PROSITE" id="PS50191"/>
    </source>
</evidence>
<dbReference type="Proteomes" id="UP000693970">
    <property type="component" value="Unassembled WGS sequence"/>
</dbReference>
<comment type="caution">
    <text evidence="4">The sequence shown here is derived from an EMBL/GenBank/DDBJ whole genome shotgun (WGS) entry which is preliminary data.</text>
</comment>
<gene>
    <name evidence="4" type="ORF">IV203_038477</name>
</gene>
<organism evidence="4 5">
    <name type="scientific">Nitzschia inconspicua</name>
    <dbReference type="NCBI Taxonomy" id="303405"/>
    <lineage>
        <taxon>Eukaryota</taxon>
        <taxon>Sar</taxon>
        <taxon>Stramenopiles</taxon>
        <taxon>Ochrophyta</taxon>
        <taxon>Bacillariophyta</taxon>
        <taxon>Bacillariophyceae</taxon>
        <taxon>Bacillariophycidae</taxon>
        <taxon>Bacillariales</taxon>
        <taxon>Bacillariaceae</taxon>
        <taxon>Nitzschia</taxon>
    </lineage>
</organism>
<name>A0A9K3LP10_9STRA</name>
<feature type="transmembrane region" description="Helical" evidence="2">
    <location>
        <begin position="40"/>
        <end position="60"/>
    </location>
</feature>
<dbReference type="PROSITE" id="PS50191">
    <property type="entry name" value="CRAL_TRIO"/>
    <property type="match status" value="1"/>
</dbReference>
<feature type="compositionally biased region" description="Acidic residues" evidence="1">
    <location>
        <begin position="113"/>
        <end position="122"/>
    </location>
</feature>
<dbReference type="CDD" id="cd00170">
    <property type="entry name" value="SEC14"/>
    <property type="match status" value="1"/>
</dbReference>